<name>A0A1D3CVZ9_9EIME</name>
<sequence length="274" mass="28828">MRFCSADYHEPVGFLVPPEVLSSSSSASGPARALEISSEEWDLVTRALSILVNRGVIGLVAHDRTSSHIKVRLLPLPSSLPSGAKQSGSSLGGFAAAAGASLITPAALEEDEAVQELRRVLEQRRECSYGDGDEVQVQGGEVTPAVSEGGATTRLGASAEGVPRWEGGGVLCERCVGDGWISELSLPKLLDKYRAGHTDSTCNAPACSNVGSRCGCRGAARRRKPNAAKPLVFGWSRNSAYHGLAASAQACNMSREDAEVTYSEYAAMQLEGLH</sequence>
<dbReference type="EMBL" id="JROU02001743">
    <property type="protein sequence ID" value="OEH75369.1"/>
    <property type="molecule type" value="Genomic_DNA"/>
</dbReference>
<dbReference type="VEuPathDB" id="ToxoDB:LOC34624455"/>
<gene>
    <name evidence="1" type="ORF">cyc_08346</name>
</gene>
<reference evidence="1 2" key="1">
    <citation type="journal article" date="2016" name="BMC Genomics">
        <title>Comparative genomics reveals Cyclospora cayetanensis possesses coccidia-like metabolism and invasion components but unique surface antigens.</title>
        <authorList>
            <person name="Liu S."/>
            <person name="Wang L."/>
            <person name="Zheng H."/>
            <person name="Xu Z."/>
            <person name="Roellig D.M."/>
            <person name="Li N."/>
            <person name="Frace M.A."/>
            <person name="Tang K."/>
            <person name="Arrowood M.J."/>
            <person name="Moss D.M."/>
            <person name="Zhang L."/>
            <person name="Feng Y."/>
            <person name="Xiao L."/>
        </authorList>
    </citation>
    <scope>NUCLEOTIDE SEQUENCE [LARGE SCALE GENOMIC DNA]</scope>
    <source>
        <strain evidence="1 2">CHN_HEN01</strain>
    </source>
</reference>
<dbReference type="Proteomes" id="UP000095192">
    <property type="component" value="Unassembled WGS sequence"/>
</dbReference>
<accession>A0A1D3CVZ9</accession>
<proteinExistence type="predicted"/>
<protein>
    <submittedName>
        <fullName evidence="1">Uncharacterized protein</fullName>
    </submittedName>
</protein>
<organism evidence="1 2">
    <name type="scientific">Cyclospora cayetanensis</name>
    <dbReference type="NCBI Taxonomy" id="88456"/>
    <lineage>
        <taxon>Eukaryota</taxon>
        <taxon>Sar</taxon>
        <taxon>Alveolata</taxon>
        <taxon>Apicomplexa</taxon>
        <taxon>Conoidasida</taxon>
        <taxon>Coccidia</taxon>
        <taxon>Eucoccidiorida</taxon>
        <taxon>Eimeriorina</taxon>
        <taxon>Eimeriidae</taxon>
        <taxon>Cyclospora</taxon>
    </lineage>
</organism>
<evidence type="ECO:0000313" key="2">
    <source>
        <dbReference type="Proteomes" id="UP000095192"/>
    </source>
</evidence>
<keyword evidence="2" id="KW-1185">Reference proteome</keyword>
<evidence type="ECO:0000313" key="1">
    <source>
        <dbReference type="EMBL" id="OEH75369.1"/>
    </source>
</evidence>
<dbReference type="InParanoid" id="A0A1D3CVZ9"/>
<dbReference type="AlphaFoldDB" id="A0A1D3CVZ9"/>
<comment type="caution">
    <text evidence="1">The sequence shown here is derived from an EMBL/GenBank/DDBJ whole genome shotgun (WGS) entry which is preliminary data.</text>
</comment>
<dbReference type="VEuPathDB" id="ToxoDB:cyc_08346"/>